<sequence length="87" mass="9828">YGNGIEKAARQPVPTPEELLEEKQQREQLYAAVMALPEKQAKRIYARFYLGLTATEIAHAEGVHPSRVRESIRLGLKKLAELLDTAR</sequence>
<dbReference type="Gene3D" id="1.10.10.10">
    <property type="entry name" value="Winged helix-like DNA-binding domain superfamily/Winged helix DNA-binding domain"/>
    <property type="match status" value="1"/>
</dbReference>
<gene>
    <name evidence="3" type="ORF">H9811_09585</name>
</gene>
<dbReference type="GO" id="GO:0003677">
    <property type="term" value="F:DNA binding"/>
    <property type="evidence" value="ECO:0007669"/>
    <property type="project" value="InterPro"/>
</dbReference>
<evidence type="ECO:0000313" key="4">
    <source>
        <dbReference type="Proteomes" id="UP000824048"/>
    </source>
</evidence>
<feature type="domain" description="RNA polymerase sigma factor 70 region 4 type 2" evidence="2">
    <location>
        <begin position="26"/>
        <end position="79"/>
    </location>
</feature>
<dbReference type="GO" id="GO:0016987">
    <property type="term" value="F:sigma factor activity"/>
    <property type="evidence" value="ECO:0007669"/>
    <property type="project" value="InterPro"/>
</dbReference>
<dbReference type="InterPro" id="IPR013324">
    <property type="entry name" value="RNA_pol_sigma_r3/r4-like"/>
</dbReference>
<evidence type="ECO:0000256" key="1">
    <source>
        <dbReference type="SAM" id="MobiDB-lite"/>
    </source>
</evidence>
<dbReference type="Pfam" id="PF08281">
    <property type="entry name" value="Sigma70_r4_2"/>
    <property type="match status" value="1"/>
</dbReference>
<feature type="region of interest" description="Disordered" evidence="1">
    <location>
        <begin position="1"/>
        <end position="22"/>
    </location>
</feature>
<comment type="caution">
    <text evidence="3">The sequence shown here is derived from an EMBL/GenBank/DDBJ whole genome shotgun (WGS) entry which is preliminary data.</text>
</comment>
<reference evidence="3" key="1">
    <citation type="journal article" date="2021" name="PeerJ">
        <title>Extensive microbial diversity within the chicken gut microbiome revealed by metagenomics and culture.</title>
        <authorList>
            <person name="Gilroy R."/>
            <person name="Ravi A."/>
            <person name="Getino M."/>
            <person name="Pursley I."/>
            <person name="Horton D.L."/>
            <person name="Alikhan N.F."/>
            <person name="Baker D."/>
            <person name="Gharbi K."/>
            <person name="Hall N."/>
            <person name="Watson M."/>
            <person name="Adriaenssens E.M."/>
            <person name="Foster-Nyarko E."/>
            <person name="Jarju S."/>
            <person name="Secka A."/>
            <person name="Antonio M."/>
            <person name="Oren A."/>
            <person name="Chaudhuri R.R."/>
            <person name="La Ragione R."/>
            <person name="Hildebrand F."/>
            <person name="Pallen M.J."/>
        </authorList>
    </citation>
    <scope>NUCLEOTIDE SEQUENCE</scope>
    <source>
        <strain evidence="3">ChiSxjej1B13-11774</strain>
    </source>
</reference>
<name>A0A9D2JA52_9FIRM</name>
<feature type="non-terminal residue" evidence="3">
    <location>
        <position position="1"/>
    </location>
</feature>
<reference evidence="3" key="2">
    <citation type="submission" date="2021-04" db="EMBL/GenBank/DDBJ databases">
        <authorList>
            <person name="Gilroy R."/>
        </authorList>
    </citation>
    <scope>NUCLEOTIDE SEQUENCE</scope>
    <source>
        <strain evidence="3">ChiSxjej1B13-11774</strain>
    </source>
</reference>
<dbReference type="GO" id="GO:0006352">
    <property type="term" value="P:DNA-templated transcription initiation"/>
    <property type="evidence" value="ECO:0007669"/>
    <property type="project" value="InterPro"/>
</dbReference>
<organism evidence="3 4">
    <name type="scientific">Candidatus Gemmiger excrementigallinarum</name>
    <dbReference type="NCBI Taxonomy" id="2838609"/>
    <lineage>
        <taxon>Bacteria</taxon>
        <taxon>Bacillati</taxon>
        <taxon>Bacillota</taxon>
        <taxon>Clostridia</taxon>
        <taxon>Eubacteriales</taxon>
        <taxon>Gemmiger</taxon>
    </lineage>
</organism>
<dbReference type="SUPFAM" id="SSF88659">
    <property type="entry name" value="Sigma3 and sigma4 domains of RNA polymerase sigma factors"/>
    <property type="match status" value="1"/>
</dbReference>
<protein>
    <submittedName>
        <fullName evidence="3">Sigma-70 family RNA polymerase sigma factor</fullName>
    </submittedName>
</protein>
<evidence type="ECO:0000313" key="3">
    <source>
        <dbReference type="EMBL" id="HIZ42800.1"/>
    </source>
</evidence>
<dbReference type="EMBL" id="DXBP01000057">
    <property type="protein sequence ID" value="HIZ42800.1"/>
    <property type="molecule type" value="Genomic_DNA"/>
</dbReference>
<dbReference type="AlphaFoldDB" id="A0A9D2JA52"/>
<proteinExistence type="predicted"/>
<dbReference type="InterPro" id="IPR013249">
    <property type="entry name" value="RNA_pol_sigma70_r4_t2"/>
</dbReference>
<dbReference type="InterPro" id="IPR036388">
    <property type="entry name" value="WH-like_DNA-bd_sf"/>
</dbReference>
<accession>A0A9D2JA52</accession>
<evidence type="ECO:0000259" key="2">
    <source>
        <dbReference type="Pfam" id="PF08281"/>
    </source>
</evidence>
<dbReference type="Proteomes" id="UP000824048">
    <property type="component" value="Unassembled WGS sequence"/>
</dbReference>